<feature type="transmembrane region" description="Helical" evidence="8">
    <location>
        <begin position="334"/>
        <end position="352"/>
    </location>
</feature>
<evidence type="ECO:0000256" key="1">
    <source>
        <dbReference type="ARBA" id="ARBA00004651"/>
    </source>
</evidence>
<dbReference type="RefSeq" id="WP_089410815.1">
    <property type="nucleotide sequence ID" value="NZ_FZQA01000001.1"/>
</dbReference>
<name>A0A239PL57_9PROT</name>
<keyword evidence="6 8" id="KW-0472">Membrane</keyword>
<comment type="subcellular location">
    <subcellularLocation>
        <location evidence="1">Cell membrane</location>
        <topology evidence="1">Multi-pass membrane protein</topology>
    </subcellularLocation>
</comment>
<feature type="transmembrane region" description="Helical" evidence="8">
    <location>
        <begin position="176"/>
        <end position="196"/>
    </location>
</feature>
<dbReference type="Proteomes" id="UP000198346">
    <property type="component" value="Unassembled WGS sequence"/>
</dbReference>
<protein>
    <submittedName>
        <fullName evidence="9">Major Facilitator Superfamily protein</fullName>
    </submittedName>
</protein>
<evidence type="ECO:0000313" key="9">
    <source>
        <dbReference type="EMBL" id="SNT67804.1"/>
    </source>
</evidence>
<gene>
    <name evidence="9" type="ORF">SAMN06297382_0297</name>
</gene>
<feature type="transmembrane region" description="Helical" evidence="8">
    <location>
        <begin position="110"/>
        <end position="129"/>
    </location>
</feature>
<keyword evidence="10" id="KW-1185">Reference proteome</keyword>
<feature type="transmembrane region" description="Helical" evidence="8">
    <location>
        <begin position="150"/>
        <end position="170"/>
    </location>
</feature>
<dbReference type="PANTHER" id="PTHR43266:SF2">
    <property type="entry name" value="MAJOR FACILITATOR SUPERFAMILY (MFS) PROFILE DOMAIN-CONTAINING PROTEIN"/>
    <property type="match status" value="1"/>
</dbReference>
<dbReference type="GO" id="GO:0005886">
    <property type="term" value="C:plasma membrane"/>
    <property type="evidence" value="ECO:0007669"/>
    <property type="project" value="UniProtKB-SubCell"/>
</dbReference>
<organism evidence="9 10">
    <name type="scientific">Amphiplicatus metriothermophilus</name>
    <dbReference type="NCBI Taxonomy" id="1519374"/>
    <lineage>
        <taxon>Bacteria</taxon>
        <taxon>Pseudomonadati</taxon>
        <taxon>Pseudomonadota</taxon>
        <taxon>Alphaproteobacteria</taxon>
        <taxon>Parvularculales</taxon>
        <taxon>Parvularculaceae</taxon>
        <taxon>Amphiplicatus</taxon>
    </lineage>
</organism>
<evidence type="ECO:0000256" key="5">
    <source>
        <dbReference type="ARBA" id="ARBA00022989"/>
    </source>
</evidence>
<keyword evidence="3" id="KW-1003">Cell membrane</keyword>
<feature type="transmembrane region" description="Helical" evidence="8">
    <location>
        <begin position="261"/>
        <end position="284"/>
    </location>
</feature>
<dbReference type="SUPFAM" id="SSF103473">
    <property type="entry name" value="MFS general substrate transporter"/>
    <property type="match status" value="1"/>
</dbReference>
<evidence type="ECO:0000313" key="10">
    <source>
        <dbReference type="Proteomes" id="UP000198346"/>
    </source>
</evidence>
<dbReference type="GO" id="GO:0022857">
    <property type="term" value="F:transmembrane transporter activity"/>
    <property type="evidence" value="ECO:0007669"/>
    <property type="project" value="InterPro"/>
</dbReference>
<sequence length="456" mass="47371">MTQPLFFQRRFLPMWTALCLGAFADNMLRQALIIGIAFGAVPMGGFGTPDDAIPIVGSLFAVAVLVFSSISGQVAERYETAMLFRRLKFIEVVLMALAAAGFLLNSGWLLVGVLFAMGAQSAFFSPARVGAMPKYLYTDELVRGNGFCNAGLYVSILVGLFVGGLLIAAPGGGIKVGGVLFAASLLGWLAVLFAPAAAADAPDLKLDWNPFRQSGRIFGYALGAPGVARPLMAVALFYYISTMVTVLAPLYARGPLGADEAVATAIMGLFAVGIGTGALAAAGLAKGRSGLGFSALGVCLAGVCSFLVYALTLALPPGEARRSFELFVETPQGIALGAVLVVSAIAMGLYVVPLQAAMQRRAPAEQRSRIMAAGNMANAMAAIAGSLSVLFVTRTALEPHQAFLVIGALQAAIAAYMLRRRARVPSGLYDEMLTGAAKPGPRPARPSSPSAVENQP</sequence>
<dbReference type="AlphaFoldDB" id="A0A239PL57"/>
<accession>A0A239PL57</accession>
<feature type="transmembrane region" description="Helical" evidence="8">
    <location>
        <begin position="55"/>
        <end position="75"/>
    </location>
</feature>
<feature type="transmembrane region" description="Helical" evidence="8">
    <location>
        <begin position="399"/>
        <end position="418"/>
    </location>
</feature>
<evidence type="ECO:0000256" key="3">
    <source>
        <dbReference type="ARBA" id="ARBA00022475"/>
    </source>
</evidence>
<keyword evidence="5 8" id="KW-1133">Transmembrane helix</keyword>
<feature type="transmembrane region" description="Helical" evidence="8">
    <location>
        <begin position="291"/>
        <end position="314"/>
    </location>
</feature>
<dbReference type="EMBL" id="FZQA01000001">
    <property type="protein sequence ID" value="SNT67804.1"/>
    <property type="molecule type" value="Genomic_DNA"/>
</dbReference>
<dbReference type="Pfam" id="PF07690">
    <property type="entry name" value="MFS_1"/>
    <property type="match status" value="1"/>
</dbReference>
<reference evidence="9 10" key="1">
    <citation type="submission" date="2017-07" db="EMBL/GenBank/DDBJ databases">
        <authorList>
            <person name="Sun Z.S."/>
            <person name="Albrecht U."/>
            <person name="Echele G."/>
            <person name="Lee C.C."/>
        </authorList>
    </citation>
    <scope>NUCLEOTIDE SEQUENCE [LARGE SCALE GENOMIC DNA]</scope>
    <source>
        <strain evidence="9 10">CGMCC 1.12710</strain>
    </source>
</reference>
<dbReference type="InterPro" id="IPR036259">
    <property type="entry name" value="MFS_trans_sf"/>
</dbReference>
<feature type="transmembrane region" description="Helical" evidence="8">
    <location>
        <begin position="373"/>
        <end position="393"/>
    </location>
</feature>
<dbReference type="InterPro" id="IPR011701">
    <property type="entry name" value="MFS"/>
</dbReference>
<evidence type="ECO:0000256" key="4">
    <source>
        <dbReference type="ARBA" id="ARBA00022692"/>
    </source>
</evidence>
<proteinExistence type="predicted"/>
<evidence type="ECO:0000256" key="6">
    <source>
        <dbReference type="ARBA" id="ARBA00023136"/>
    </source>
</evidence>
<feature type="compositionally biased region" description="Low complexity" evidence="7">
    <location>
        <begin position="447"/>
        <end position="456"/>
    </location>
</feature>
<feature type="transmembrane region" description="Helical" evidence="8">
    <location>
        <begin position="217"/>
        <end position="241"/>
    </location>
</feature>
<feature type="region of interest" description="Disordered" evidence="7">
    <location>
        <begin position="434"/>
        <end position="456"/>
    </location>
</feature>
<dbReference type="OrthoDB" id="6187882at2"/>
<evidence type="ECO:0000256" key="7">
    <source>
        <dbReference type="SAM" id="MobiDB-lite"/>
    </source>
</evidence>
<dbReference type="Gene3D" id="1.20.1250.20">
    <property type="entry name" value="MFS general substrate transporter like domains"/>
    <property type="match status" value="2"/>
</dbReference>
<keyword evidence="2" id="KW-0813">Transport</keyword>
<feature type="transmembrane region" description="Helical" evidence="8">
    <location>
        <begin position="87"/>
        <end position="104"/>
    </location>
</feature>
<dbReference type="PANTHER" id="PTHR43266">
    <property type="entry name" value="MACROLIDE-EFFLUX PROTEIN"/>
    <property type="match status" value="1"/>
</dbReference>
<evidence type="ECO:0000256" key="2">
    <source>
        <dbReference type="ARBA" id="ARBA00022448"/>
    </source>
</evidence>
<keyword evidence="4 8" id="KW-0812">Transmembrane</keyword>
<evidence type="ECO:0000256" key="8">
    <source>
        <dbReference type="SAM" id="Phobius"/>
    </source>
</evidence>